<dbReference type="InterPro" id="IPR045629">
    <property type="entry name" value="DUF6232"/>
</dbReference>
<sequence>MVQPDERQLEEMPLSQGKLALRDATLVANELVLDTATLSPRLHVDKQASQPSSHTVEIFWDEALVTATELLYGEAVYPIKNIDSLQIVKLHRRRSVIQKKLSNFAAGIIATIGVVLVIGSLPWLVHVFGMILFISSLGYAVYFNWWIEQRRRGEFGLVMTMQTESKVVITSHSLKAIQTLYQILFRRLDQVNLNDESLMVNMYTGETLHKA</sequence>
<feature type="transmembrane region" description="Helical" evidence="1">
    <location>
        <begin position="127"/>
        <end position="147"/>
    </location>
</feature>
<dbReference type="Pfam" id="PF19744">
    <property type="entry name" value="DUF6232"/>
    <property type="match status" value="1"/>
</dbReference>
<keyword evidence="3" id="KW-1185">Reference proteome</keyword>
<evidence type="ECO:0000313" key="2">
    <source>
        <dbReference type="EMBL" id="NEZ59404.1"/>
    </source>
</evidence>
<comment type="caution">
    <text evidence="2">The sequence shown here is derived from an EMBL/GenBank/DDBJ whole genome shotgun (WGS) entry which is preliminary data.</text>
</comment>
<evidence type="ECO:0000313" key="3">
    <source>
        <dbReference type="Proteomes" id="UP000481033"/>
    </source>
</evidence>
<dbReference type="Proteomes" id="UP000481033">
    <property type="component" value="Unassembled WGS sequence"/>
</dbReference>
<reference evidence="2 3" key="1">
    <citation type="journal article" date="2020" name="Microb. Ecol.">
        <title>Ecogenomics of the Marine Benthic Filamentous Cyanobacterium Adonisia.</title>
        <authorList>
            <person name="Walter J.M."/>
            <person name="Coutinho F.H."/>
            <person name="Leomil L."/>
            <person name="Hargreaves P.I."/>
            <person name="Campeao M.E."/>
            <person name="Vieira V.V."/>
            <person name="Silva B.S."/>
            <person name="Fistarol G.O."/>
            <person name="Salomon P.S."/>
            <person name="Sawabe T."/>
            <person name="Mino S."/>
            <person name="Hosokawa M."/>
            <person name="Miyashita H."/>
            <person name="Maruyama F."/>
            <person name="van Verk M.C."/>
            <person name="Dutilh B.E."/>
            <person name="Thompson C.C."/>
            <person name="Thompson F.L."/>
        </authorList>
    </citation>
    <scope>NUCLEOTIDE SEQUENCE [LARGE SCALE GENOMIC DNA]</scope>
    <source>
        <strain evidence="2 3">CCMR0081</strain>
    </source>
</reference>
<keyword evidence="1" id="KW-1133">Transmembrane helix</keyword>
<keyword evidence="1" id="KW-0812">Transmembrane</keyword>
<dbReference type="RefSeq" id="WP_163702340.1">
    <property type="nucleotide sequence ID" value="NZ_QXHD01000004.1"/>
</dbReference>
<keyword evidence="1" id="KW-0472">Membrane</keyword>
<organism evidence="2 3">
    <name type="scientific">Adonisia turfae CCMR0081</name>
    <dbReference type="NCBI Taxonomy" id="2292702"/>
    <lineage>
        <taxon>Bacteria</taxon>
        <taxon>Bacillati</taxon>
        <taxon>Cyanobacteriota</taxon>
        <taxon>Adonisia</taxon>
        <taxon>Adonisia turfae</taxon>
    </lineage>
</organism>
<accession>A0A6M0RSZ5</accession>
<protein>
    <submittedName>
        <fullName evidence="2">Uncharacterized protein</fullName>
    </submittedName>
</protein>
<feature type="transmembrane region" description="Helical" evidence="1">
    <location>
        <begin position="101"/>
        <end position="121"/>
    </location>
</feature>
<evidence type="ECO:0000256" key="1">
    <source>
        <dbReference type="SAM" id="Phobius"/>
    </source>
</evidence>
<gene>
    <name evidence="2" type="ORF">DXZ20_27915</name>
</gene>
<dbReference type="EMBL" id="QXHD01000004">
    <property type="protein sequence ID" value="NEZ59404.1"/>
    <property type="molecule type" value="Genomic_DNA"/>
</dbReference>
<proteinExistence type="predicted"/>
<dbReference type="AlphaFoldDB" id="A0A6M0RSZ5"/>
<name>A0A6M0RSZ5_9CYAN</name>